<dbReference type="EMBL" id="JAQQFN010000037">
    <property type="protein sequence ID" value="MFL9888285.1"/>
    <property type="molecule type" value="Genomic_DNA"/>
</dbReference>
<evidence type="ECO:0000313" key="2">
    <source>
        <dbReference type="Proteomes" id="UP001629249"/>
    </source>
</evidence>
<accession>A0ABW9A078</accession>
<reference evidence="1 2" key="1">
    <citation type="journal article" date="2024" name="Chem. Sci.">
        <title>Discovery of megapolipeptins by genome mining of a Burkholderiales bacteria collection.</title>
        <authorList>
            <person name="Paulo B.S."/>
            <person name="Recchia M.J.J."/>
            <person name="Lee S."/>
            <person name="Fergusson C.H."/>
            <person name="Romanowski S.B."/>
            <person name="Hernandez A."/>
            <person name="Krull N."/>
            <person name="Liu D.Y."/>
            <person name="Cavanagh H."/>
            <person name="Bos A."/>
            <person name="Gray C.A."/>
            <person name="Murphy B.T."/>
            <person name="Linington R.G."/>
            <person name="Eustaquio A.S."/>
        </authorList>
    </citation>
    <scope>NUCLEOTIDE SEQUENCE [LARGE SCALE GENOMIC DNA]</scope>
    <source>
        <strain evidence="1 2">RL16-012-BIC-B</strain>
    </source>
</reference>
<evidence type="ECO:0000313" key="1">
    <source>
        <dbReference type="EMBL" id="MFL9888285.1"/>
    </source>
</evidence>
<comment type="caution">
    <text evidence="1">The sequence shown here is derived from an EMBL/GenBank/DDBJ whole genome shotgun (WGS) entry which is preliminary data.</text>
</comment>
<proteinExistence type="predicted"/>
<organism evidence="1 2">
    <name type="scientific">Paraburkholderia agricolaris</name>
    <dbReference type="NCBI Taxonomy" id="2152888"/>
    <lineage>
        <taxon>Bacteria</taxon>
        <taxon>Pseudomonadati</taxon>
        <taxon>Pseudomonadota</taxon>
        <taxon>Betaproteobacteria</taxon>
        <taxon>Burkholderiales</taxon>
        <taxon>Burkholderiaceae</taxon>
        <taxon>Paraburkholderia</taxon>
    </lineage>
</organism>
<keyword evidence="2" id="KW-1185">Reference proteome</keyword>
<dbReference type="Proteomes" id="UP001629249">
    <property type="component" value="Unassembled WGS sequence"/>
</dbReference>
<dbReference type="RefSeq" id="WP_408334423.1">
    <property type="nucleotide sequence ID" value="NZ_JAQQFH010000043.1"/>
</dbReference>
<gene>
    <name evidence="1" type="ORF">PQR66_35045</name>
</gene>
<name>A0ABW9A078_9BURK</name>
<sequence>MDAHAVGVIASQLSANFSILLDELLLVPAPDREIPVPAPVPEVGVIGVVAPPVVEVPADVIGAFHFVGALPFVGLAGFEPLCGREGGVAPVDFLVHPGLCGFDAARKYDEGLFLRPSLFACVMTAITDTLQFWSAHWNDSFAFACALDV</sequence>
<protein>
    <submittedName>
        <fullName evidence="1">Uncharacterized protein</fullName>
    </submittedName>
</protein>